<comment type="caution">
    <text evidence="1">The sequence shown here is derived from an EMBL/GenBank/DDBJ whole genome shotgun (WGS) entry which is preliminary data.</text>
</comment>
<dbReference type="EMBL" id="JABXXO010000013">
    <property type="protein sequence ID" value="KAF7761679.1"/>
    <property type="molecule type" value="Genomic_DNA"/>
</dbReference>
<sequence length="290" mass="32625">MFYDVNLVGHCSAAKLVSAPRGQGRQYSGKINRNAHYEGMNNDYFIQLKVIPKDDSDSNSFIRERASLQVVNYMDPSSSFDLYEVKLKDLRAPFLDLCMLPGNRFVTTSNSDLVLVYSIPGKGTQNLTALHNLEMPASFPLGKPFTYFRSGLRVDEHSTTIVYRVEPWNMEKASSFRNAILIPHDAREKPRVSSISGADQIAVKENPLVQLFVCLGSTVVILKSKTGGYDVWTLNYPKSETREKENIVAKRFSVKDVCGDRIRAFDEGTGRMVVQRKTFGDTTIFDVVKS</sequence>
<name>A0A8H7EX15_AGABI</name>
<accession>A0A8H7EX15</accession>
<proteinExistence type="predicted"/>
<evidence type="ECO:0000313" key="2">
    <source>
        <dbReference type="Proteomes" id="UP000629468"/>
    </source>
</evidence>
<dbReference type="AlphaFoldDB" id="A0A8H7EX15"/>
<protein>
    <submittedName>
        <fullName evidence="1">Uncharacterized protein</fullName>
    </submittedName>
</protein>
<gene>
    <name evidence="1" type="ORF">Agabi119p4_9671</name>
</gene>
<organism evidence="1 2">
    <name type="scientific">Agaricus bisporus var. burnettii</name>
    <dbReference type="NCBI Taxonomy" id="192524"/>
    <lineage>
        <taxon>Eukaryota</taxon>
        <taxon>Fungi</taxon>
        <taxon>Dikarya</taxon>
        <taxon>Basidiomycota</taxon>
        <taxon>Agaricomycotina</taxon>
        <taxon>Agaricomycetes</taxon>
        <taxon>Agaricomycetidae</taxon>
        <taxon>Agaricales</taxon>
        <taxon>Agaricineae</taxon>
        <taxon>Agaricaceae</taxon>
        <taxon>Agaricus</taxon>
    </lineage>
</organism>
<dbReference type="Proteomes" id="UP000629468">
    <property type="component" value="Unassembled WGS sequence"/>
</dbReference>
<reference evidence="1 2" key="1">
    <citation type="journal article" name="Sci. Rep.">
        <title>Telomere-to-telomere assembled and centromere annotated genomes of the two main subspecies of the button mushroom Agaricus bisporus reveal especially polymorphic chromosome ends.</title>
        <authorList>
            <person name="Sonnenberg A.S.M."/>
            <person name="Sedaghat-Telgerd N."/>
            <person name="Lavrijssen B."/>
            <person name="Ohm R.A."/>
            <person name="Hendrickx P.M."/>
            <person name="Scholtmeijer K."/>
            <person name="Baars J.J.P."/>
            <person name="van Peer A."/>
        </authorList>
    </citation>
    <scope>NUCLEOTIDE SEQUENCE [LARGE SCALE GENOMIC DNA]</scope>
    <source>
        <strain evidence="1 2">H119_p4</strain>
    </source>
</reference>
<evidence type="ECO:0000313" key="1">
    <source>
        <dbReference type="EMBL" id="KAF7761679.1"/>
    </source>
</evidence>